<reference evidence="1" key="1">
    <citation type="submission" date="2023-10" db="EMBL/GenBank/DDBJ databases">
        <title>Chromosome-level genome of the transformable northern wattle, Acacia crassicarpa.</title>
        <authorList>
            <person name="Massaro I."/>
            <person name="Sinha N.R."/>
            <person name="Poethig S."/>
            <person name="Leichty A.R."/>
        </authorList>
    </citation>
    <scope>NUCLEOTIDE SEQUENCE</scope>
    <source>
        <strain evidence="1">Acra3RX</strain>
        <tissue evidence="1">Leaf</tissue>
    </source>
</reference>
<dbReference type="EMBL" id="JAWXYG010000015">
    <property type="protein sequence ID" value="KAK4253547.1"/>
    <property type="molecule type" value="Genomic_DNA"/>
</dbReference>
<comment type="caution">
    <text evidence="1">The sequence shown here is derived from an EMBL/GenBank/DDBJ whole genome shotgun (WGS) entry which is preliminary data.</text>
</comment>
<dbReference type="Proteomes" id="UP001293593">
    <property type="component" value="Unassembled WGS sequence"/>
</dbReference>
<proteinExistence type="predicted"/>
<organism evidence="1 2">
    <name type="scientific">Acacia crassicarpa</name>
    <name type="common">northern wattle</name>
    <dbReference type="NCBI Taxonomy" id="499986"/>
    <lineage>
        <taxon>Eukaryota</taxon>
        <taxon>Viridiplantae</taxon>
        <taxon>Streptophyta</taxon>
        <taxon>Embryophyta</taxon>
        <taxon>Tracheophyta</taxon>
        <taxon>Spermatophyta</taxon>
        <taxon>Magnoliopsida</taxon>
        <taxon>eudicotyledons</taxon>
        <taxon>Gunneridae</taxon>
        <taxon>Pentapetalae</taxon>
        <taxon>rosids</taxon>
        <taxon>fabids</taxon>
        <taxon>Fabales</taxon>
        <taxon>Fabaceae</taxon>
        <taxon>Caesalpinioideae</taxon>
        <taxon>mimosoid clade</taxon>
        <taxon>Acacieae</taxon>
        <taxon>Acacia</taxon>
    </lineage>
</organism>
<evidence type="ECO:0000313" key="1">
    <source>
        <dbReference type="EMBL" id="KAK4253547.1"/>
    </source>
</evidence>
<evidence type="ECO:0000313" key="2">
    <source>
        <dbReference type="Proteomes" id="UP001293593"/>
    </source>
</evidence>
<accession>A0AAE1IPD4</accession>
<keyword evidence="2" id="KW-1185">Reference proteome</keyword>
<protein>
    <submittedName>
        <fullName evidence="1">Uncharacterized protein</fullName>
    </submittedName>
</protein>
<dbReference type="AlphaFoldDB" id="A0AAE1IPD4"/>
<gene>
    <name evidence="1" type="ORF">QN277_010206</name>
</gene>
<name>A0AAE1IPD4_9FABA</name>
<sequence>MATQLIATHRVNAEIYHREDLCKQKSLKLLDEICLPNGSLHWLRLAQDWEEERAQVRGHSTHCFVRVGGHCLRGEAPNEKGDWCEEQGAVLLDHYLRYLHRRK</sequence>